<evidence type="ECO:0000313" key="1">
    <source>
        <dbReference type="EMBL" id="MCR2044135.1"/>
    </source>
</evidence>
<proteinExistence type="predicted"/>
<dbReference type="RefSeq" id="WP_257490394.1">
    <property type="nucleotide sequence ID" value="NZ_JANJZL010000004.1"/>
</dbReference>
<dbReference type="EMBL" id="JANJZL010000004">
    <property type="protein sequence ID" value="MCR2044135.1"/>
    <property type="molecule type" value="Genomic_DNA"/>
</dbReference>
<protein>
    <submittedName>
        <fullName evidence="1">Uncharacterized protein</fullName>
    </submittedName>
</protein>
<organism evidence="1 2">
    <name type="scientific">Anaerosalibacter massiliensis</name>
    <dbReference type="NCBI Taxonomy" id="1347392"/>
    <lineage>
        <taxon>Bacteria</taxon>
        <taxon>Bacillati</taxon>
        <taxon>Bacillota</taxon>
        <taxon>Tissierellia</taxon>
        <taxon>Tissierellales</taxon>
        <taxon>Sporanaerobacteraceae</taxon>
        <taxon>Anaerosalibacter</taxon>
    </lineage>
</organism>
<name>A0A9X2MHI7_9FIRM</name>
<accession>A0A9X2MHI7</accession>
<reference evidence="1" key="1">
    <citation type="submission" date="2022-07" db="EMBL/GenBank/DDBJ databases">
        <title>Enhanced cultured diversity of the mouse gut microbiota enables custom-made synthetic communities.</title>
        <authorList>
            <person name="Afrizal A."/>
        </authorList>
    </citation>
    <scope>NUCLEOTIDE SEQUENCE</scope>
    <source>
        <strain evidence="1">DSM 29482</strain>
    </source>
</reference>
<dbReference type="Proteomes" id="UP001142078">
    <property type="component" value="Unassembled WGS sequence"/>
</dbReference>
<sequence length="54" mass="6361">MNLVIDGKIMSLKEIKKYYAPLEKYKDITVHCSSSITGTVNYLWKKQAWNQNHM</sequence>
<gene>
    <name evidence="1" type="ORF">NSA23_08385</name>
</gene>
<evidence type="ECO:0000313" key="2">
    <source>
        <dbReference type="Proteomes" id="UP001142078"/>
    </source>
</evidence>
<dbReference type="AlphaFoldDB" id="A0A9X2MHI7"/>
<keyword evidence="2" id="KW-1185">Reference proteome</keyword>
<comment type="caution">
    <text evidence="1">The sequence shown here is derived from an EMBL/GenBank/DDBJ whole genome shotgun (WGS) entry which is preliminary data.</text>
</comment>